<keyword evidence="2" id="KW-0663">Pyridoxal phosphate</keyword>
<gene>
    <name evidence="3" type="ORF">METZ01_LOCUS57551</name>
</gene>
<evidence type="ECO:0008006" key="4">
    <source>
        <dbReference type="Google" id="ProtNLM"/>
    </source>
</evidence>
<proteinExistence type="inferred from homology"/>
<protein>
    <recommendedName>
        <fullName evidence="4">Aspartate aminotransferase family protein</fullName>
    </recommendedName>
</protein>
<comment type="similarity">
    <text evidence="1">Belongs to the class-III pyridoxal-phosphate-dependent aminotransferase family.</text>
</comment>
<evidence type="ECO:0000256" key="1">
    <source>
        <dbReference type="ARBA" id="ARBA00008954"/>
    </source>
</evidence>
<dbReference type="InterPro" id="IPR015421">
    <property type="entry name" value="PyrdxlP-dep_Trfase_major"/>
</dbReference>
<reference evidence="3" key="1">
    <citation type="submission" date="2018-05" db="EMBL/GenBank/DDBJ databases">
        <authorList>
            <person name="Lanie J.A."/>
            <person name="Ng W.-L."/>
            <person name="Kazmierczak K.M."/>
            <person name="Andrzejewski T.M."/>
            <person name="Davidsen T.M."/>
            <person name="Wayne K.J."/>
            <person name="Tettelin H."/>
            <person name="Glass J.I."/>
            <person name="Rusch D."/>
            <person name="Podicherti R."/>
            <person name="Tsui H.-C.T."/>
            <person name="Winkler M.E."/>
        </authorList>
    </citation>
    <scope>NUCLEOTIDE SEQUENCE</scope>
</reference>
<dbReference type="PANTHER" id="PTHR43094">
    <property type="entry name" value="AMINOTRANSFERASE"/>
    <property type="match status" value="1"/>
</dbReference>
<dbReference type="Gene3D" id="3.40.640.10">
    <property type="entry name" value="Type I PLP-dependent aspartate aminotransferase-like (Major domain)"/>
    <property type="match status" value="1"/>
</dbReference>
<evidence type="ECO:0000313" key="3">
    <source>
        <dbReference type="EMBL" id="SVA04697.1"/>
    </source>
</evidence>
<accession>A0A381SQN6</accession>
<dbReference type="GO" id="GO:0030170">
    <property type="term" value="F:pyridoxal phosphate binding"/>
    <property type="evidence" value="ECO:0007669"/>
    <property type="project" value="InterPro"/>
</dbReference>
<dbReference type="GO" id="GO:0008483">
    <property type="term" value="F:transaminase activity"/>
    <property type="evidence" value="ECO:0007669"/>
    <property type="project" value="InterPro"/>
</dbReference>
<dbReference type="InterPro" id="IPR005814">
    <property type="entry name" value="Aminotrans_3"/>
</dbReference>
<dbReference type="PANTHER" id="PTHR43094:SF1">
    <property type="entry name" value="AMINOTRANSFERASE CLASS-III"/>
    <property type="match status" value="1"/>
</dbReference>
<dbReference type="NCBIfam" id="NF004755">
    <property type="entry name" value="PRK06082.1"/>
    <property type="match status" value="1"/>
</dbReference>
<dbReference type="Pfam" id="PF00202">
    <property type="entry name" value="Aminotran_3"/>
    <property type="match status" value="1"/>
</dbReference>
<dbReference type="InterPro" id="IPR049704">
    <property type="entry name" value="Aminotrans_3_PPA_site"/>
</dbReference>
<dbReference type="PROSITE" id="PS00600">
    <property type="entry name" value="AA_TRANSFER_CLASS_3"/>
    <property type="match status" value="1"/>
</dbReference>
<dbReference type="InterPro" id="IPR015422">
    <property type="entry name" value="PyrdxlP-dep_Trfase_small"/>
</dbReference>
<dbReference type="AlphaFoldDB" id="A0A381SQN6"/>
<dbReference type="CDD" id="cd00610">
    <property type="entry name" value="OAT_like"/>
    <property type="match status" value="1"/>
</dbReference>
<dbReference type="InterPro" id="IPR015424">
    <property type="entry name" value="PyrdxlP-dep_Trfase"/>
</dbReference>
<dbReference type="Gene3D" id="3.90.1150.10">
    <property type="entry name" value="Aspartate Aminotransferase, domain 1"/>
    <property type="match status" value="1"/>
</dbReference>
<name>A0A381SQN6_9ZZZZ</name>
<dbReference type="EMBL" id="UINC01003254">
    <property type="protein sequence ID" value="SVA04697.1"/>
    <property type="molecule type" value="Genomic_DNA"/>
</dbReference>
<dbReference type="SUPFAM" id="SSF53383">
    <property type="entry name" value="PLP-dependent transferases"/>
    <property type="match status" value="1"/>
</dbReference>
<dbReference type="PIRSF" id="PIRSF000521">
    <property type="entry name" value="Transaminase_4ab_Lys_Orn"/>
    <property type="match status" value="1"/>
</dbReference>
<sequence>MTSQNKIKPGRFGSEQGDVNTTLNRQKYWEKNLSKTAKSICSRDNKYFLHQNLSTPVMNVLSKAHGIYIEDMEGKKYMDMHGNGVHNAGFNNPQIIQAVKDQLDSQMTFCPRRYTNAKAVDLAEKLAEVTPGDLCKSLFCPGGSEAIEMAITLAKQVTGHHKTISFWDSFHGAGFAAASVGGEELFKGGIGPMMPGSMHVEFPNYYRNPWGFSSLDEVDDEYLRQIKTIMEREPGIATIIGEPISATPVVPSKNYWECVKDLCEKYGALIIFDEVIEGFGRTGKMFASEHFITPDVLVLGKSMGGGLLPFAGIVTKQCYDHLEHRSIGHYTHEKNALCSAVALAEIEYIQTNNLVENAAMVGDHALSRLNELKQKHRLIGNIAGVGLHIGIDLVKDPKTKERAVEEADCIMYKAMERGLAFKTIEGNIITLRPALTITIEEMDQVVDILDDTIGEVENGQFY</sequence>
<organism evidence="3">
    <name type="scientific">marine metagenome</name>
    <dbReference type="NCBI Taxonomy" id="408172"/>
    <lineage>
        <taxon>unclassified sequences</taxon>
        <taxon>metagenomes</taxon>
        <taxon>ecological metagenomes</taxon>
    </lineage>
</organism>
<evidence type="ECO:0000256" key="2">
    <source>
        <dbReference type="ARBA" id="ARBA00022898"/>
    </source>
</evidence>